<protein>
    <submittedName>
        <fullName evidence="1">Uncharacterized protein</fullName>
    </submittedName>
</protein>
<evidence type="ECO:0000313" key="1">
    <source>
        <dbReference type="EMBL" id="JAH41723.1"/>
    </source>
</evidence>
<sequence>MTELQHKNCRNIHIKENSCSAISNSFSVLSLKKLGFLLLGKQRRKKVKGPTDNWSSDFYIYFLHKRGHFLFRHNTIPLNRCKCIILFTRK</sequence>
<reference evidence="1" key="1">
    <citation type="submission" date="2014-11" db="EMBL/GenBank/DDBJ databases">
        <authorList>
            <person name="Amaro Gonzalez C."/>
        </authorList>
    </citation>
    <scope>NUCLEOTIDE SEQUENCE</scope>
</reference>
<reference evidence="1" key="2">
    <citation type="journal article" date="2015" name="Fish Shellfish Immunol.">
        <title>Early steps in the European eel (Anguilla anguilla)-Vibrio vulnificus interaction in the gills: Role of the RtxA13 toxin.</title>
        <authorList>
            <person name="Callol A."/>
            <person name="Pajuelo D."/>
            <person name="Ebbesson L."/>
            <person name="Teles M."/>
            <person name="MacKenzie S."/>
            <person name="Amaro C."/>
        </authorList>
    </citation>
    <scope>NUCLEOTIDE SEQUENCE</scope>
</reference>
<accession>A0A0E9SMJ6</accession>
<dbReference type="EMBL" id="GBXM01066854">
    <property type="protein sequence ID" value="JAH41723.1"/>
    <property type="molecule type" value="Transcribed_RNA"/>
</dbReference>
<dbReference type="AlphaFoldDB" id="A0A0E9SMJ6"/>
<organism evidence="1">
    <name type="scientific">Anguilla anguilla</name>
    <name type="common">European freshwater eel</name>
    <name type="synonym">Muraena anguilla</name>
    <dbReference type="NCBI Taxonomy" id="7936"/>
    <lineage>
        <taxon>Eukaryota</taxon>
        <taxon>Metazoa</taxon>
        <taxon>Chordata</taxon>
        <taxon>Craniata</taxon>
        <taxon>Vertebrata</taxon>
        <taxon>Euteleostomi</taxon>
        <taxon>Actinopterygii</taxon>
        <taxon>Neopterygii</taxon>
        <taxon>Teleostei</taxon>
        <taxon>Anguilliformes</taxon>
        <taxon>Anguillidae</taxon>
        <taxon>Anguilla</taxon>
    </lineage>
</organism>
<proteinExistence type="predicted"/>
<name>A0A0E9SMJ6_ANGAN</name>